<evidence type="ECO:0000256" key="2">
    <source>
        <dbReference type="ARBA" id="ARBA00006758"/>
    </source>
</evidence>
<dbReference type="VEuPathDB" id="VectorBase:SSCA001334"/>
<keyword evidence="5" id="KW-1133">Transmembrane helix</keyword>
<keyword evidence="4" id="KW-0812">Transmembrane</keyword>
<dbReference type="EMBL" id="JXLN01010606">
    <property type="protein sequence ID" value="KPM06006.1"/>
    <property type="molecule type" value="Genomic_DNA"/>
</dbReference>
<keyword evidence="6" id="KW-0175">Coiled coil</keyword>
<evidence type="ECO:0000313" key="8">
    <source>
        <dbReference type="EMBL" id="KPM06006.1"/>
    </source>
</evidence>
<evidence type="ECO:0000256" key="6">
    <source>
        <dbReference type="ARBA" id="ARBA00023054"/>
    </source>
</evidence>
<sequence>MLEKIEEILESISKYAAENSSSFLIIILFVTIPMFVLSAFLSLRLAKNIEVQKKRVKNIEKIKEKTKKKQ</sequence>
<dbReference type="Proteomes" id="UP000616769">
    <property type="component" value="Unassembled WGS sequence"/>
</dbReference>
<dbReference type="AlphaFoldDB" id="A0A132A4S4"/>
<evidence type="ECO:0000313" key="9">
    <source>
        <dbReference type="Proteomes" id="UP000616769"/>
    </source>
</evidence>
<proteinExistence type="inferred from homology"/>
<evidence type="ECO:0000256" key="5">
    <source>
        <dbReference type="ARBA" id="ARBA00022989"/>
    </source>
</evidence>
<evidence type="ECO:0000256" key="4">
    <source>
        <dbReference type="ARBA" id="ARBA00022692"/>
    </source>
</evidence>
<comment type="subcellular location">
    <subcellularLocation>
        <location evidence="1">Membrane</location>
        <topology evidence="1">Single-pass membrane protein</topology>
    </subcellularLocation>
</comment>
<dbReference type="PANTHER" id="PTHR28644">
    <property type="entry name" value="SMALL INTEGRAL MEMBRANE PROTEIN 15"/>
    <property type="match status" value="1"/>
</dbReference>
<evidence type="ECO:0000256" key="3">
    <source>
        <dbReference type="ARBA" id="ARBA00017904"/>
    </source>
</evidence>
<accession>A0A132A4S4</accession>
<dbReference type="InterPro" id="IPR027877">
    <property type="entry name" value="Smim15"/>
</dbReference>
<dbReference type="Pfam" id="PF15086">
    <property type="entry name" value="UPF0542"/>
    <property type="match status" value="1"/>
</dbReference>
<evidence type="ECO:0000256" key="1">
    <source>
        <dbReference type="ARBA" id="ARBA00004167"/>
    </source>
</evidence>
<reference evidence="8 9" key="1">
    <citation type="journal article" date="2015" name="Parasit. Vectors">
        <title>Draft genome of the scabies mite.</title>
        <authorList>
            <person name="Rider S.D.Jr."/>
            <person name="Morgan M.S."/>
            <person name="Arlian L.G."/>
        </authorList>
    </citation>
    <scope>NUCLEOTIDE SEQUENCE [LARGE SCALE GENOMIC DNA]</scope>
    <source>
        <strain evidence="8">Arlian Lab</strain>
    </source>
</reference>
<evidence type="ECO:0000256" key="7">
    <source>
        <dbReference type="ARBA" id="ARBA00023136"/>
    </source>
</evidence>
<dbReference type="GO" id="GO:0016020">
    <property type="term" value="C:membrane"/>
    <property type="evidence" value="ECO:0007669"/>
    <property type="project" value="UniProtKB-SubCell"/>
</dbReference>
<name>A0A132A4S4_SARSC</name>
<keyword evidence="7" id="KW-0472">Membrane</keyword>
<protein>
    <recommendedName>
        <fullName evidence="3">Small integral membrane protein 15</fullName>
    </recommendedName>
</protein>
<dbReference type="PANTHER" id="PTHR28644:SF1">
    <property type="entry name" value="SMALL INTEGRAL MEMBRANE PROTEIN 15"/>
    <property type="match status" value="1"/>
</dbReference>
<gene>
    <name evidence="8" type="ORF">QR98_0044790</name>
</gene>
<comment type="similarity">
    <text evidence="2">Belongs to the SMIM15 family.</text>
</comment>
<comment type="caution">
    <text evidence="8">The sequence shown here is derived from an EMBL/GenBank/DDBJ whole genome shotgun (WGS) entry which is preliminary data.</text>
</comment>
<organism evidence="8 9">
    <name type="scientific">Sarcoptes scabiei</name>
    <name type="common">Itch mite</name>
    <name type="synonym">Acarus scabiei</name>
    <dbReference type="NCBI Taxonomy" id="52283"/>
    <lineage>
        <taxon>Eukaryota</taxon>
        <taxon>Metazoa</taxon>
        <taxon>Ecdysozoa</taxon>
        <taxon>Arthropoda</taxon>
        <taxon>Chelicerata</taxon>
        <taxon>Arachnida</taxon>
        <taxon>Acari</taxon>
        <taxon>Acariformes</taxon>
        <taxon>Sarcoptiformes</taxon>
        <taxon>Astigmata</taxon>
        <taxon>Psoroptidia</taxon>
        <taxon>Sarcoptoidea</taxon>
        <taxon>Sarcoptidae</taxon>
        <taxon>Sarcoptinae</taxon>
        <taxon>Sarcoptes</taxon>
    </lineage>
</organism>